<organism evidence="1">
    <name type="scientific">marine sediment metagenome</name>
    <dbReference type="NCBI Taxonomy" id="412755"/>
    <lineage>
        <taxon>unclassified sequences</taxon>
        <taxon>metagenomes</taxon>
        <taxon>ecological metagenomes</taxon>
    </lineage>
</organism>
<sequence>EIKNFPKFNFLYVEDNFIIFTNNRFLERFRRKRLLKEISIIFYFTNIEEFDIFF</sequence>
<name>X1JQQ8_9ZZZZ</name>
<evidence type="ECO:0000313" key="1">
    <source>
        <dbReference type="EMBL" id="GAH80604.1"/>
    </source>
</evidence>
<dbReference type="EMBL" id="BARU01035436">
    <property type="protein sequence ID" value="GAH80604.1"/>
    <property type="molecule type" value="Genomic_DNA"/>
</dbReference>
<reference evidence="1" key="1">
    <citation type="journal article" date="2014" name="Front. Microbiol.">
        <title>High frequency of phylogenetically diverse reductive dehalogenase-homologous genes in deep subseafloor sedimentary metagenomes.</title>
        <authorList>
            <person name="Kawai M."/>
            <person name="Futagami T."/>
            <person name="Toyoda A."/>
            <person name="Takaki Y."/>
            <person name="Nishi S."/>
            <person name="Hori S."/>
            <person name="Arai W."/>
            <person name="Tsubouchi T."/>
            <person name="Morono Y."/>
            <person name="Uchiyama I."/>
            <person name="Ito T."/>
            <person name="Fujiyama A."/>
            <person name="Inagaki F."/>
            <person name="Takami H."/>
        </authorList>
    </citation>
    <scope>NUCLEOTIDE SEQUENCE</scope>
    <source>
        <strain evidence="1">Expedition CK06-06</strain>
    </source>
</reference>
<protein>
    <submittedName>
        <fullName evidence="1">Uncharacterized protein</fullName>
    </submittedName>
</protein>
<feature type="non-terminal residue" evidence="1">
    <location>
        <position position="1"/>
    </location>
</feature>
<comment type="caution">
    <text evidence="1">The sequence shown here is derived from an EMBL/GenBank/DDBJ whole genome shotgun (WGS) entry which is preliminary data.</text>
</comment>
<gene>
    <name evidence="1" type="ORF">S03H2_55478</name>
</gene>
<accession>X1JQQ8</accession>
<proteinExistence type="predicted"/>
<dbReference type="AlphaFoldDB" id="X1JQQ8"/>